<organism evidence="2 3">
    <name type="scientific">Dothistroma septosporum (strain NZE10 / CBS 128990)</name>
    <name type="common">Red band needle blight fungus</name>
    <name type="synonym">Mycosphaerella pini</name>
    <dbReference type="NCBI Taxonomy" id="675120"/>
    <lineage>
        <taxon>Eukaryota</taxon>
        <taxon>Fungi</taxon>
        <taxon>Dikarya</taxon>
        <taxon>Ascomycota</taxon>
        <taxon>Pezizomycotina</taxon>
        <taxon>Dothideomycetes</taxon>
        <taxon>Dothideomycetidae</taxon>
        <taxon>Mycosphaerellales</taxon>
        <taxon>Mycosphaerellaceae</taxon>
        <taxon>Dothistroma</taxon>
    </lineage>
</organism>
<keyword evidence="1" id="KW-0472">Membrane</keyword>
<name>N1PGC3_DOTSN</name>
<gene>
    <name evidence="2" type="ORF">DOTSEDRAFT_90774</name>
</gene>
<reference evidence="3" key="1">
    <citation type="journal article" date="2012" name="PLoS Genet.">
        <title>The genomes of the fungal plant pathogens Cladosporium fulvum and Dothistroma septosporum reveal adaptation to different hosts and lifestyles but also signatures of common ancestry.</title>
        <authorList>
            <person name="de Wit P.J.G.M."/>
            <person name="van der Burgt A."/>
            <person name="Oekmen B."/>
            <person name="Stergiopoulos I."/>
            <person name="Abd-Elsalam K.A."/>
            <person name="Aerts A.L."/>
            <person name="Bahkali A.H."/>
            <person name="Beenen H.G."/>
            <person name="Chettri P."/>
            <person name="Cox M.P."/>
            <person name="Datema E."/>
            <person name="de Vries R.P."/>
            <person name="Dhillon B."/>
            <person name="Ganley A.R."/>
            <person name="Griffiths S.A."/>
            <person name="Guo Y."/>
            <person name="Hamelin R.C."/>
            <person name="Henrissat B."/>
            <person name="Kabir M.S."/>
            <person name="Jashni M.K."/>
            <person name="Kema G."/>
            <person name="Klaubauf S."/>
            <person name="Lapidus A."/>
            <person name="Levasseur A."/>
            <person name="Lindquist E."/>
            <person name="Mehrabi R."/>
            <person name="Ohm R.A."/>
            <person name="Owen T.J."/>
            <person name="Salamov A."/>
            <person name="Schwelm A."/>
            <person name="Schijlen E."/>
            <person name="Sun H."/>
            <person name="van den Burg H.A."/>
            <person name="van Ham R.C.H.J."/>
            <person name="Zhang S."/>
            <person name="Goodwin S.B."/>
            <person name="Grigoriev I.V."/>
            <person name="Collemare J."/>
            <person name="Bradshaw R.E."/>
        </authorList>
    </citation>
    <scope>NUCLEOTIDE SEQUENCE [LARGE SCALE GENOMIC DNA]</scope>
    <source>
        <strain evidence="3">NZE10 / CBS 128990</strain>
    </source>
</reference>
<proteinExistence type="predicted"/>
<feature type="transmembrane region" description="Helical" evidence="1">
    <location>
        <begin position="121"/>
        <end position="141"/>
    </location>
</feature>
<keyword evidence="3" id="KW-1185">Reference proteome</keyword>
<protein>
    <recommendedName>
        <fullName evidence="4">DUF998 domain-containing protein</fullName>
    </recommendedName>
</protein>
<dbReference type="OMA" id="YDWKIES"/>
<dbReference type="Proteomes" id="UP000016933">
    <property type="component" value="Unassembled WGS sequence"/>
</dbReference>
<keyword evidence="1" id="KW-0812">Transmembrane</keyword>
<evidence type="ECO:0008006" key="4">
    <source>
        <dbReference type="Google" id="ProtNLM"/>
    </source>
</evidence>
<feature type="transmembrane region" description="Helical" evidence="1">
    <location>
        <begin position="222"/>
        <end position="243"/>
    </location>
</feature>
<evidence type="ECO:0000313" key="3">
    <source>
        <dbReference type="Proteomes" id="UP000016933"/>
    </source>
</evidence>
<evidence type="ECO:0000313" key="2">
    <source>
        <dbReference type="EMBL" id="EME40595.1"/>
    </source>
</evidence>
<dbReference type="AlphaFoldDB" id="N1PGC3"/>
<sequence length="254" mass="28429">MYFDTNMASTAASRKPPVIPALLLLASAGTYAYLEYGAWQGYDLGLGNDYDWKIESVSDIGIDYRQVHPLKHYNVTSYRHQWMNAAILQAGVVFAVAQIYLLWSSRHRATQQTALLRTLRLLLAVTYAGGMVLFACVHGGPRERHWEIVGWHWTGLAMAGLAGNLSLVLISIMALSEIEKDGLHRLVSSTLGGFGLYCFYRFNTLGEWDYLTQLGLWQRGTLYPVLVWNVATAIFTIGAQFDGDEVEDKEGKRA</sequence>
<feature type="transmembrane region" description="Helical" evidence="1">
    <location>
        <begin position="182"/>
        <end position="202"/>
    </location>
</feature>
<reference evidence="2 3" key="2">
    <citation type="journal article" date="2012" name="PLoS Pathog.">
        <title>Diverse lifestyles and strategies of plant pathogenesis encoded in the genomes of eighteen Dothideomycetes fungi.</title>
        <authorList>
            <person name="Ohm R.A."/>
            <person name="Feau N."/>
            <person name="Henrissat B."/>
            <person name="Schoch C.L."/>
            <person name="Horwitz B.A."/>
            <person name="Barry K.W."/>
            <person name="Condon B.J."/>
            <person name="Copeland A.C."/>
            <person name="Dhillon B."/>
            <person name="Glaser F."/>
            <person name="Hesse C.N."/>
            <person name="Kosti I."/>
            <person name="LaButti K."/>
            <person name="Lindquist E.A."/>
            <person name="Lucas S."/>
            <person name="Salamov A.A."/>
            <person name="Bradshaw R.E."/>
            <person name="Ciuffetti L."/>
            <person name="Hamelin R.C."/>
            <person name="Kema G.H.J."/>
            <person name="Lawrence C."/>
            <person name="Scott J.A."/>
            <person name="Spatafora J.W."/>
            <person name="Turgeon B.G."/>
            <person name="de Wit P.J.G.M."/>
            <person name="Zhong S."/>
            <person name="Goodwin S.B."/>
            <person name="Grigoriev I.V."/>
        </authorList>
    </citation>
    <scope>NUCLEOTIDE SEQUENCE [LARGE SCALE GENOMIC DNA]</scope>
    <source>
        <strain evidence="3">NZE10 / CBS 128990</strain>
    </source>
</reference>
<dbReference type="OrthoDB" id="3638630at2759"/>
<dbReference type="eggNOG" id="ENOG502RH7Y">
    <property type="taxonomic scope" value="Eukaryota"/>
</dbReference>
<dbReference type="HOGENOM" id="CLU_1094262_0_0_1"/>
<feature type="transmembrane region" description="Helical" evidence="1">
    <location>
        <begin position="153"/>
        <end position="175"/>
    </location>
</feature>
<keyword evidence="1" id="KW-1133">Transmembrane helix</keyword>
<feature type="transmembrane region" description="Helical" evidence="1">
    <location>
        <begin position="82"/>
        <end position="101"/>
    </location>
</feature>
<accession>N1PGC3</accession>
<dbReference type="EMBL" id="KB446543">
    <property type="protein sequence ID" value="EME40595.1"/>
    <property type="molecule type" value="Genomic_DNA"/>
</dbReference>
<evidence type="ECO:0000256" key="1">
    <source>
        <dbReference type="SAM" id="Phobius"/>
    </source>
</evidence>